<name>A0ABS7ZMW1_9GAMM</name>
<evidence type="ECO:0000313" key="2">
    <source>
        <dbReference type="EMBL" id="MCA6063040.1"/>
    </source>
</evidence>
<feature type="transmembrane region" description="Helical" evidence="1">
    <location>
        <begin position="20"/>
        <end position="39"/>
    </location>
</feature>
<feature type="transmembrane region" description="Helical" evidence="1">
    <location>
        <begin position="51"/>
        <end position="69"/>
    </location>
</feature>
<gene>
    <name evidence="2" type="ORF">I9W95_05405</name>
</gene>
<sequence>MNGPVNYSDYGPLYAGWARALSLLAALGLSALLLAVPHVVASDSMSIDHGLLSLCLWGLSAGFVHGVGYVPVMKIWRITLGPYVGWPLMLVCAGWWLN</sequence>
<dbReference type="EMBL" id="JAEDAH010000023">
    <property type="protein sequence ID" value="MCA6063040.1"/>
    <property type="molecule type" value="Genomic_DNA"/>
</dbReference>
<dbReference type="RefSeq" id="WP_225672638.1">
    <property type="nucleotide sequence ID" value="NZ_JAEDAH010000023.1"/>
</dbReference>
<organism evidence="2 3">
    <name type="scientific">Thalassolituus marinus</name>
    <dbReference type="NCBI Taxonomy" id="671053"/>
    <lineage>
        <taxon>Bacteria</taxon>
        <taxon>Pseudomonadati</taxon>
        <taxon>Pseudomonadota</taxon>
        <taxon>Gammaproteobacteria</taxon>
        <taxon>Oceanospirillales</taxon>
        <taxon>Oceanospirillaceae</taxon>
        <taxon>Thalassolituus</taxon>
    </lineage>
</organism>
<keyword evidence="1" id="KW-0812">Transmembrane</keyword>
<comment type="caution">
    <text evidence="2">The sequence shown here is derived from an EMBL/GenBank/DDBJ whole genome shotgun (WGS) entry which is preliminary data.</text>
</comment>
<dbReference type="Proteomes" id="UP000714380">
    <property type="component" value="Unassembled WGS sequence"/>
</dbReference>
<keyword evidence="1" id="KW-0472">Membrane</keyword>
<protein>
    <recommendedName>
        <fullName evidence="4">Cyd operon protein YbgE</fullName>
    </recommendedName>
</protein>
<reference evidence="2 3" key="1">
    <citation type="submission" date="2020-12" db="EMBL/GenBank/DDBJ databases">
        <title>Novel Thalassolituus-related marine hydrocarbonoclastic bacteria mediated algae-derived hydrocarbons mineralization in twilight zone of the northern South China Sea.</title>
        <authorList>
            <person name="Dong C."/>
        </authorList>
    </citation>
    <scope>NUCLEOTIDE SEQUENCE [LARGE SCALE GENOMIC DNA]</scope>
    <source>
        <strain evidence="2 3">IMCC1826</strain>
    </source>
</reference>
<evidence type="ECO:0008006" key="4">
    <source>
        <dbReference type="Google" id="ProtNLM"/>
    </source>
</evidence>
<accession>A0ABS7ZMW1</accession>
<dbReference type="Pfam" id="PF09600">
    <property type="entry name" value="Cyd_oper_YbgE"/>
    <property type="match status" value="1"/>
</dbReference>
<proteinExistence type="predicted"/>
<keyword evidence="1" id="KW-1133">Transmembrane helix</keyword>
<evidence type="ECO:0000256" key="1">
    <source>
        <dbReference type="SAM" id="Phobius"/>
    </source>
</evidence>
<dbReference type="InterPro" id="IPR011846">
    <property type="entry name" value="Cyd_oper_YbgE"/>
</dbReference>
<feature type="transmembrane region" description="Helical" evidence="1">
    <location>
        <begin position="75"/>
        <end position="97"/>
    </location>
</feature>
<evidence type="ECO:0000313" key="3">
    <source>
        <dbReference type="Proteomes" id="UP000714380"/>
    </source>
</evidence>
<keyword evidence="3" id="KW-1185">Reference proteome</keyword>